<evidence type="ECO:0000313" key="2">
    <source>
        <dbReference type="Proteomes" id="UP001206925"/>
    </source>
</evidence>
<gene>
    <name evidence="1" type="ORF">M8C21_011559</name>
</gene>
<proteinExistence type="predicted"/>
<reference evidence="1" key="1">
    <citation type="submission" date="2022-06" db="EMBL/GenBank/DDBJ databases">
        <title>Uncovering the hologenomic basis of an extraordinary plant invasion.</title>
        <authorList>
            <person name="Bieker V.C."/>
            <person name="Martin M.D."/>
            <person name="Gilbert T."/>
            <person name="Hodgins K."/>
            <person name="Battlay P."/>
            <person name="Petersen B."/>
            <person name="Wilson J."/>
        </authorList>
    </citation>
    <scope>NUCLEOTIDE SEQUENCE</scope>
    <source>
        <strain evidence="1">AA19_3_7</strain>
        <tissue evidence="1">Leaf</tissue>
    </source>
</reference>
<evidence type="ECO:0000313" key="1">
    <source>
        <dbReference type="EMBL" id="KAI7734246.1"/>
    </source>
</evidence>
<name>A0AAD5GBD9_AMBAR</name>
<feature type="non-terminal residue" evidence="1">
    <location>
        <position position="1"/>
    </location>
</feature>
<dbReference type="AlphaFoldDB" id="A0AAD5GBD9"/>
<sequence>PDWWRGTVISMIGGNGRSLPTSPSTSPRVMCIYFTPNCHGRSTIEDIAKAAIVDTRHSYVVPDNESSDKVIAKLTKYVPFGVVPIVSI</sequence>
<dbReference type="Proteomes" id="UP001206925">
    <property type="component" value="Unassembled WGS sequence"/>
</dbReference>
<keyword evidence="2" id="KW-1185">Reference proteome</keyword>
<organism evidence="1 2">
    <name type="scientific">Ambrosia artemisiifolia</name>
    <name type="common">Common ragweed</name>
    <dbReference type="NCBI Taxonomy" id="4212"/>
    <lineage>
        <taxon>Eukaryota</taxon>
        <taxon>Viridiplantae</taxon>
        <taxon>Streptophyta</taxon>
        <taxon>Embryophyta</taxon>
        <taxon>Tracheophyta</taxon>
        <taxon>Spermatophyta</taxon>
        <taxon>Magnoliopsida</taxon>
        <taxon>eudicotyledons</taxon>
        <taxon>Gunneridae</taxon>
        <taxon>Pentapetalae</taxon>
        <taxon>asterids</taxon>
        <taxon>campanulids</taxon>
        <taxon>Asterales</taxon>
        <taxon>Asteraceae</taxon>
        <taxon>Asteroideae</taxon>
        <taxon>Heliantheae alliance</taxon>
        <taxon>Heliantheae</taxon>
        <taxon>Ambrosia</taxon>
    </lineage>
</organism>
<dbReference type="EMBL" id="JAMZMK010009778">
    <property type="protein sequence ID" value="KAI7734246.1"/>
    <property type="molecule type" value="Genomic_DNA"/>
</dbReference>
<comment type="caution">
    <text evidence="1">The sequence shown here is derived from an EMBL/GenBank/DDBJ whole genome shotgun (WGS) entry which is preliminary data.</text>
</comment>
<protein>
    <submittedName>
        <fullName evidence="1">Uncharacterized protein</fullName>
    </submittedName>
</protein>
<accession>A0AAD5GBD9</accession>